<accession>A0ABN2UUZ5</accession>
<comment type="caution">
    <text evidence="2">The sequence shown here is derived from an EMBL/GenBank/DDBJ whole genome shotgun (WGS) entry which is preliminary data.</text>
</comment>
<feature type="chain" id="PRO_5046726012" evidence="1">
    <location>
        <begin position="22"/>
        <end position="139"/>
    </location>
</feature>
<dbReference type="PROSITE" id="PS51257">
    <property type="entry name" value="PROKAR_LIPOPROTEIN"/>
    <property type="match status" value="1"/>
</dbReference>
<evidence type="ECO:0000313" key="2">
    <source>
        <dbReference type="EMBL" id="GAA2044336.1"/>
    </source>
</evidence>
<sequence length="139" mass="13810">MATWRRLGAIGGTTMAAVALAGCSMAGVGFSDLDRAVRAGDELPSSAQATLQDSVDLSSSRYVGEDGDLRLWLARGLTPDSVCLVMVSLNGEAGSGCGGPGGVAVGGMGIEGGAELVVQPDGLPVPAGAVVISENVHRI</sequence>
<dbReference type="RefSeq" id="WP_344377652.1">
    <property type="nucleotide sequence ID" value="NZ_BAAAPW010000006.1"/>
</dbReference>
<keyword evidence="1" id="KW-0732">Signal</keyword>
<protein>
    <submittedName>
        <fullName evidence="2">Uncharacterized protein</fullName>
    </submittedName>
</protein>
<organism evidence="2 3">
    <name type="scientific">Agromyces tropicus</name>
    <dbReference type="NCBI Taxonomy" id="555371"/>
    <lineage>
        <taxon>Bacteria</taxon>
        <taxon>Bacillati</taxon>
        <taxon>Actinomycetota</taxon>
        <taxon>Actinomycetes</taxon>
        <taxon>Micrococcales</taxon>
        <taxon>Microbacteriaceae</taxon>
        <taxon>Agromyces</taxon>
    </lineage>
</organism>
<dbReference type="EMBL" id="BAAAPW010000006">
    <property type="protein sequence ID" value="GAA2044336.1"/>
    <property type="molecule type" value="Genomic_DNA"/>
</dbReference>
<dbReference type="Proteomes" id="UP001501196">
    <property type="component" value="Unassembled WGS sequence"/>
</dbReference>
<proteinExistence type="predicted"/>
<evidence type="ECO:0000256" key="1">
    <source>
        <dbReference type="SAM" id="SignalP"/>
    </source>
</evidence>
<gene>
    <name evidence="2" type="ORF">GCM10009819_34120</name>
</gene>
<reference evidence="2 3" key="1">
    <citation type="journal article" date="2019" name="Int. J. Syst. Evol. Microbiol.">
        <title>The Global Catalogue of Microorganisms (GCM) 10K type strain sequencing project: providing services to taxonomists for standard genome sequencing and annotation.</title>
        <authorList>
            <consortium name="The Broad Institute Genomics Platform"/>
            <consortium name="The Broad Institute Genome Sequencing Center for Infectious Disease"/>
            <person name="Wu L."/>
            <person name="Ma J."/>
        </authorList>
    </citation>
    <scope>NUCLEOTIDE SEQUENCE [LARGE SCALE GENOMIC DNA]</scope>
    <source>
        <strain evidence="2 3">JCM 15672</strain>
    </source>
</reference>
<feature type="signal peptide" evidence="1">
    <location>
        <begin position="1"/>
        <end position="21"/>
    </location>
</feature>
<keyword evidence="3" id="KW-1185">Reference proteome</keyword>
<evidence type="ECO:0000313" key="3">
    <source>
        <dbReference type="Proteomes" id="UP001501196"/>
    </source>
</evidence>
<name>A0ABN2UUZ5_9MICO</name>